<feature type="domain" description="Transglutaminase-like" evidence="1">
    <location>
        <begin position="20"/>
        <end position="127"/>
    </location>
</feature>
<keyword evidence="3" id="KW-1185">Reference proteome</keyword>
<dbReference type="Proteomes" id="UP001476950">
    <property type="component" value="Unassembled WGS sequence"/>
</dbReference>
<dbReference type="RefSeq" id="WP_190448872.1">
    <property type="nucleotide sequence ID" value="NZ_JAMPLM010000050.1"/>
</dbReference>
<dbReference type="SUPFAM" id="SSF54001">
    <property type="entry name" value="Cysteine proteinases"/>
    <property type="match status" value="1"/>
</dbReference>
<dbReference type="EMBL" id="JAMPLM010000050">
    <property type="protein sequence ID" value="MEP1062018.1"/>
    <property type="molecule type" value="Genomic_DNA"/>
</dbReference>
<evidence type="ECO:0000313" key="2">
    <source>
        <dbReference type="EMBL" id="MEP1062018.1"/>
    </source>
</evidence>
<gene>
    <name evidence="2" type="ORF">NDI38_26955</name>
</gene>
<evidence type="ECO:0000313" key="3">
    <source>
        <dbReference type="Proteomes" id="UP001476950"/>
    </source>
</evidence>
<dbReference type="Gene3D" id="3.10.620.30">
    <property type="match status" value="1"/>
</dbReference>
<dbReference type="PANTHER" id="PTHR33490">
    <property type="entry name" value="BLR5614 PROTEIN-RELATED"/>
    <property type="match status" value="1"/>
</dbReference>
<comment type="caution">
    <text evidence="2">The sequence shown here is derived from an EMBL/GenBank/DDBJ whole genome shotgun (WGS) entry which is preliminary data.</text>
</comment>
<reference evidence="2 3" key="1">
    <citation type="submission" date="2022-04" db="EMBL/GenBank/DDBJ databases">
        <title>Positive selection, recombination, and allopatry shape intraspecific diversity of widespread and dominant cyanobacteria.</title>
        <authorList>
            <person name="Wei J."/>
            <person name="Shu W."/>
            <person name="Hu C."/>
        </authorList>
    </citation>
    <scope>NUCLEOTIDE SEQUENCE [LARGE SCALE GENOMIC DNA]</scope>
    <source>
        <strain evidence="2 3">AS-A4</strain>
    </source>
</reference>
<dbReference type="InterPro" id="IPR038765">
    <property type="entry name" value="Papain-like_cys_pep_sf"/>
</dbReference>
<dbReference type="PANTHER" id="PTHR33490:SF3">
    <property type="entry name" value="CONSERVED INTEGRAL MEMBRANE PROTEIN"/>
    <property type="match status" value="1"/>
</dbReference>
<dbReference type="InterPro" id="IPR002931">
    <property type="entry name" value="Transglutaminase-like"/>
</dbReference>
<dbReference type="Pfam" id="PF01841">
    <property type="entry name" value="Transglut_core"/>
    <property type="match status" value="1"/>
</dbReference>
<proteinExistence type="predicted"/>
<evidence type="ECO:0000259" key="1">
    <source>
        <dbReference type="Pfam" id="PF01841"/>
    </source>
</evidence>
<organism evidence="2 3">
    <name type="scientific">Stenomitos frigidus AS-A4</name>
    <dbReference type="NCBI Taxonomy" id="2933935"/>
    <lineage>
        <taxon>Bacteria</taxon>
        <taxon>Bacillati</taxon>
        <taxon>Cyanobacteriota</taxon>
        <taxon>Cyanophyceae</taxon>
        <taxon>Leptolyngbyales</taxon>
        <taxon>Leptolyngbyaceae</taxon>
        <taxon>Stenomitos</taxon>
    </lineage>
</organism>
<name>A0ABV0KS04_9CYAN</name>
<sequence>MEAYLSASAVVDWSEPEIVELAQQIASGHETAMAVAKACFEWVRDEIHHSFDYQMNPVTCRASEVLKYKTGYCYAKSHLLAALLRANRIPAGFCYQRLSLDDQGAPYSLHGFNAIHLPEIGWYRIDARGNKEGVNAQFSPPQEQLAFQLQFPEEAAFHAILAEPLQMIVEALQAQATWDAMLRNLPDLALEAARNYGLVTANEYAPARQQPQGTPTVGLVC</sequence>
<protein>
    <submittedName>
        <fullName evidence="2">Transglutaminase family protein</fullName>
    </submittedName>
</protein>
<accession>A0ABV0KS04</accession>